<keyword evidence="2" id="KW-0472">Membrane</keyword>
<dbReference type="VEuPathDB" id="PlasmoDB:PBANKA_1363300"/>
<feature type="transmembrane region" description="Helical" evidence="2">
    <location>
        <begin position="176"/>
        <end position="195"/>
    </location>
</feature>
<evidence type="ECO:0000256" key="1">
    <source>
        <dbReference type="SAM" id="MobiDB-lite"/>
    </source>
</evidence>
<accession>A0A0Z0A1V3</accession>
<reference evidence="3 4" key="1">
    <citation type="submission" date="2016-02" db="EMBL/GenBank/DDBJ databases">
        <authorList>
            <consortium name="Pathogen Informatics"/>
        </authorList>
    </citation>
    <scope>NUCLEOTIDE SEQUENCE [LARGE SCALE GENOMIC DNA]</scope>
    <source>
        <strain evidence="3 4">K173</strain>
    </source>
</reference>
<organism evidence="3 4">
    <name type="scientific">Plasmodium berghei</name>
    <dbReference type="NCBI Taxonomy" id="5821"/>
    <lineage>
        <taxon>Eukaryota</taxon>
        <taxon>Sar</taxon>
        <taxon>Alveolata</taxon>
        <taxon>Apicomplexa</taxon>
        <taxon>Aconoidasida</taxon>
        <taxon>Haemosporida</taxon>
        <taxon>Plasmodiidae</taxon>
        <taxon>Plasmodium</taxon>
        <taxon>Plasmodium (Vinckeia)</taxon>
    </lineage>
</organism>
<keyword evidence="2" id="KW-0812">Transmembrane</keyword>
<dbReference type="AlphaFoldDB" id="A0A0Z0A1V3"/>
<feature type="region of interest" description="Disordered" evidence="1">
    <location>
        <begin position="430"/>
        <end position="465"/>
    </location>
</feature>
<feature type="region of interest" description="Disordered" evidence="1">
    <location>
        <begin position="502"/>
        <end position="622"/>
    </location>
</feature>
<sequence length="941" mass="110137">MEINKLILYFYALILATIYTKCVHTILISAALSRDRVEKQKKSNIVAIVYDTTNSTIEYSSEYYDVILLLKDFLKNSKKQLKDTEITKNFKPLDVKNISDEVFYQNSKKEIIDFFFFLDHNYKYLFNKYVLSSELDEYNDDINGARAYFNSIFKSNRSTPEDREKYFNGYYRIKKYIDISISINFGFSTGLYILLIQIDPDNKKFNLKFTDYLTKRDVNVLETAQQITKENDPVFQNLIKTMKDLRVYKASGVFDSPDRKLEHLCLKRDYGITSPNWVSYFHPHNETLCHVDINGNGDCFFYTIKHLLHHNGINILNYTPNENVNESKFVPWYLEIIRKYPKQELFNTIDLRYIITYYIIKYFPGYNKDDDLDSKSIQSMLEILSSLEISNYHLKKHSLIKMLKSNYPILKFLDLGSFLKKKLKLIKGKGDKEPYKNTDAPQNSQNYSTKKLKTDKKKQTRSSPNLSIDLADLKHKTKNHQGVLQASTKLEINSTLESASNIDYTNSAPSTSKEEYDNNVDYTNSAPSTSKEEYDNNVDYTNSAPSTSKEEYDNNVDYTNSAPSTSKEEHDNNVDDTNSAPSTPKEESDNDVDDTNSAPSTSKEEYDNINDYINSAPSTSKEEYDNINDYINSAPSTSKEEYDNINDYINSIHSISKEEYDKKRNKTYAKNDELNNPAIEEYNCDEILEEINELNNRVYELIFFKLISLKENNTIEITDNSIPGELIPKLKGKLLKSKVLSSHPFKDIPKRGDVFPFFNFNDIKKQLFHPFNMKSYHNIDLYGVIVYTTFNKELIRKRDKKKTYSLIFSLHGDDLSYSSILNNDYHFTHNYVLIETKTMHQKALALFYERTRPGHSHWGDETDYNAFQKMFNIGLITFMHDSTKLFFPKMNFEEYPNYFLIYFFSEMHFEPAVHVIYNRNSITYRSSYERNHIPNSITNIP</sequence>
<feature type="transmembrane region" description="Helical" evidence="2">
    <location>
        <begin position="6"/>
        <end position="32"/>
    </location>
</feature>
<evidence type="ECO:0008006" key="5">
    <source>
        <dbReference type="Google" id="ProtNLM"/>
    </source>
</evidence>
<feature type="compositionally biased region" description="Polar residues" evidence="1">
    <location>
        <begin position="502"/>
        <end position="511"/>
    </location>
</feature>
<dbReference type="Proteomes" id="UP000069549">
    <property type="component" value="Chromosome 13"/>
</dbReference>
<dbReference type="EMBL" id="LT160033">
    <property type="protein sequence ID" value="CXJ05437.1"/>
    <property type="molecule type" value="Genomic_DNA"/>
</dbReference>
<feature type="compositionally biased region" description="Basic residues" evidence="1">
    <location>
        <begin position="450"/>
        <end position="460"/>
    </location>
</feature>
<feature type="compositionally biased region" description="Polar residues" evidence="1">
    <location>
        <begin position="520"/>
        <end position="529"/>
    </location>
</feature>
<evidence type="ECO:0000313" key="3">
    <source>
        <dbReference type="EMBL" id="CXJ05437.1"/>
    </source>
</evidence>
<evidence type="ECO:0000256" key="2">
    <source>
        <dbReference type="SAM" id="Phobius"/>
    </source>
</evidence>
<name>A0A0Z0A1V3_PLABE</name>
<feature type="compositionally biased region" description="Polar residues" evidence="1">
    <location>
        <begin position="538"/>
        <end position="547"/>
    </location>
</feature>
<keyword evidence="2" id="KW-1133">Transmembrane helix</keyword>
<proteinExistence type="predicted"/>
<evidence type="ECO:0000313" key="4">
    <source>
        <dbReference type="Proteomes" id="UP000069549"/>
    </source>
</evidence>
<feature type="compositionally biased region" description="Polar residues" evidence="1">
    <location>
        <begin position="439"/>
        <end position="448"/>
    </location>
</feature>
<protein>
    <recommendedName>
        <fullName evidence="5">OTU domain-containing protein</fullName>
    </recommendedName>
</protein>
<feature type="compositionally biased region" description="Polar residues" evidence="1">
    <location>
        <begin position="556"/>
        <end position="565"/>
    </location>
</feature>
<gene>
    <name evidence="3" type="ORF">PBK173_000424700</name>
</gene>